<dbReference type="Gene3D" id="1.10.1040.10">
    <property type="entry name" value="N-(1-d-carboxylethyl)-l-norvaline Dehydrogenase, domain 2"/>
    <property type="match status" value="1"/>
</dbReference>
<evidence type="ECO:0000313" key="7">
    <source>
        <dbReference type="EMBL" id="HDX31290.1"/>
    </source>
</evidence>
<evidence type="ECO:0000256" key="3">
    <source>
        <dbReference type="ARBA" id="ARBA00023027"/>
    </source>
</evidence>
<dbReference type="PIRSF" id="PIRSF000103">
    <property type="entry name" value="HIBADH"/>
    <property type="match status" value="1"/>
</dbReference>
<feature type="domain" description="6-phosphogluconate dehydrogenase NADP-binding" evidence="5">
    <location>
        <begin position="3"/>
        <end position="162"/>
    </location>
</feature>
<dbReference type="Gene3D" id="3.40.50.720">
    <property type="entry name" value="NAD(P)-binding Rossmann-like Domain"/>
    <property type="match status" value="1"/>
</dbReference>
<evidence type="ECO:0000256" key="4">
    <source>
        <dbReference type="PIRSR" id="PIRSR000103-1"/>
    </source>
</evidence>
<dbReference type="PANTHER" id="PTHR43580">
    <property type="entry name" value="OXIDOREDUCTASE GLYR1-RELATED"/>
    <property type="match status" value="1"/>
</dbReference>
<dbReference type="PANTHER" id="PTHR43580:SF2">
    <property type="entry name" value="CYTOKINE-LIKE NUCLEAR FACTOR N-PAC"/>
    <property type="match status" value="1"/>
</dbReference>
<comment type="caution">
    <text evidence="7">The sequence shown here is derived from an EMBL/GenBank/DDBJ whole genome shotgun (WGS) entry which is preliminary data.</text>
</comment>
<protein>
    <submittedName>
        <fullName evidence="7">NAD(P)-dependent oxidoreductase</fullName>
    </submittedName>
</protein>
<dbReference type="GO" id="GO:0016491">
    <property type="term" value="F:oxidoreductase activity"/>
    <property type="evidence" value="ECO:0007669"/>
    <property type="project" value="UniProtKB-KW"/>
</dbReference>
<dbReference type="InterPro" id="IPR036291">
    <property type="entry name" value="NAD(P)-bd_dom_sf"/>
</dbReference>
<organism evidence="7">
    <name type="scientific">Caldilinea aerophila</name>
    <dbReference type="NCBI Taxonomy" id="133453"/>
    <lineage>
        <taxon>Bacteria</taxon>
        <taxon>Bacillati</taxon>
        <taxon>Chloroflexota</taxon>
        <taxon>Caldilineae</taxon>
        <taxon>Caldilineales</taxon>
        <taxon>Caldilineaceae</taxon>
        <taxon>Caldilinea</taxon>
    </lineage>
</organism>
<gene>
    <name evidence="7" type="ORF">ENQ20_07310</name>
</gene>
<dbReference type="SUPFAM" id="SSF51735">
    <property type="entry name" value="NAD(P)-binding Rossmann-fold domains"/>
    <property type="match status" value="1"/>
</dbReference>
<dbReference type="InterPro" id="IPR013328">
    <property type="entry name" value="6PGD_dom2"/>
</dbReference>
<evidence type="ECO:0000256" key="1">
    <source>
        <dbReference type="ARBA" id="ARBA00009080"/>
    </source>
</evidence>
<dbReference type="InterPro" id="IPR008927">
    <property type="entry name" value="6-PGluconate_DH-like_C_sf"/>
</dbReference>
<evidence type="ECO:0000259" key="6">
    <source>
        <dbReference type="Pfam" id="PF14833"/>
    </source>
</evidence>
<dbReference type="GO" id="GO:0050661">
    <property type="term" value="F:NADP binding"/>
    <property type="evidence" value="ECO:0007669"/>
    <property type="project" value="InterPro"/>
</dbReference>
<accession>A0A7C1JXR4</accession>
<dbReference type="SUPFAM" id="SSF48179">
    <property type="entry name" value="6-phosphogluconate dehydrogenase C-terminal domain-like"/>
    <property type="match status" value="1"/>
</dbReference>
<dbReference type="InterPro" id="IPR006115">
    <property type="entry name" value="6PGDH_NADP-bd"/>
</dbReference>
<dbReference type="InterPro" id="IPR015815">
    <property type="entry name" value="HIBADH-related"/>
</dbReference>
<dbReference type="GO" id="GO:0016054">
    <property type="term" value="P:organic acid catabolic process"/>
    <property type="evidence" value="ECO:0007669"/>
    <property type="project" value="UniProtKB-ARBA"/>
</dbReference>
<comment type="similarity">
    <text evidence="1">Belongs to the HIBADH-related family.</text>
</comment>
<dbReference type="AlphaFoldDB" id="A0A7C1JXR4"/>
<evidence type="ECO:0000259" key="5">
    <source>
        <dbReference type="Pfam" id="PF03446"/>
    </source>
</evidence>
<dbReference type="Pfam" id="PF14833">
    <property type="entry name" value="NAD_binding_11"/>
    <property type="match status" value="1"/>
</dbReference>
<keyword evidence="2" id="KW-0560">Oxidoreductase</keyword>
<keyword evidence="3" id="KW-0520">NAD</keyword>
<dbReference type="InterPro" id="IPR051265">
    <property type="entry name" value="HIBADH-related_NP60_sf"/>
</dbReference>
<dbReference type="GO" id="GO:0051287">
    <property type="term" value="F:NAD binding"/>
    <property type="evidence" value="ECO:0007669"/>
    <property type="project" value="InterPro"/>
</dbReference>
<dbReference type="EMBL" id="DSMG01000078">
    <property type="protein sequence ID" value="HDX31290.1"/>
    <property type="molecule type" value="Genomic_DNA"/>
</dbReference>
<evidence type="ECO:0000256" key="2">
    <source>
        <dbReference type="ARBA" id="ARBA00023002"/>
    </source>
</evidence>
<dbReference type="PROSITE" id="PS00895">
    <property type="entry name" value="3_HYDROXYISOBUT_DH"/>
    <property type="match status" value="1"/>
</dbReference>
<dbReference type="InterPro" id="IPR002204">
    <property type="entry name" value="3-OH-isobutyrate_DH-rel_CS"/>
</dbReference>
<proteinExistence type="inferred from homology"/>
<sequence length="295" mass="31487">MTNIAYLGLGIMGRGMAANLLKAGHNVVVWNRTPERCQPLVAQGARQADTPAEAVADAEVVMYCLSDDRAVEDLVWGTGRLIDAVHPGQVVLDMTTVHPDTSRKEHAAYAEKGVDFLDAPVFGSKNEAANGGLWIVVGGKREVYDRVLPLLQPLSETTHYMGGPAMGASMKLVGNLIVAFQLEAIGEAMVLATKAGLNPHDVLGVLHVTDFKSPIFDGVGAALVRRDFEVNFALKLMLKDANLIARFAQDLNVPIPGAAAIRENIKIGVNKGWGEENASAFIKVLEEGAGVEVRG</sequence>
<feature type="domain" description="3-hydroxyisobutyrate dehydrogenase-like NAD-binding" evidence="6">
    <location>
        <begin position="167"/>
        <end position="285"/>
    </location>
</feature>
<dbReference type="InterPro" id="IPR029154">
    <property type="entry name" value="HIBADH-like_NADP-bd"/>
</dbReference>
<reference evidence="7" key="1">
    <citation type="journal article" date="2020" name="mSystems">
        <title>Genome- and Community-Level Interaction Insights into Carbon Utilization and Element Cycling Functions of Hydrothermarchaeota in Hydrothermal Sediment.</title>
        <authorList>
            <person name="Zhou Z."/>
            <person name="Liu Y."/>
            <person name="Xu W."/>
            <person name="Pan J."/>
            <person name="Luo Z.H."/>
            <person name="Li M."/>
        </authorList>
    </citation>
    <scope>NUCLEOTIDE SEQUENCE [LARGE SCALE GENOMIC DNA]</scope>
    <source>
        <strain evidence="7">SpSt-289</strain>
    </source>
</reference>
<name>A0A7C1JXR4_9CHLR</name>
<dbReference type="Pfam" id="PF03446">
    <property type="entry name" value="NAD_binding_2"/>
    <property type="match status" value="1"/>
</dbReference>
<feature type="active site" evidence="4">
    <location>
        <position position="171"/>
    </location>
</feature>